<dbReference type="PANTHER" id="PTHR43318:SF1">
    <property type="entry name" value="POLYSACCHARIDE BIOSYNTHESIS PROTEIN EPSC-RELATED"/>
    <property type="match status" value="1"/>
</dbReference>
<dbReference type="Proteomes" id="UP001065613">
    <property type="component" value="Chromosome"/>
</dbReference>
<dbReference type="PANTHER" id="PTHR43318">
    <property type="entry name" value="UDP-N-ACETYLGLUCOSAMINE 4,6-DEHYDRATASE"/>
    <property type="match status" value="1"/>
</dbReference>
<evidence type="ECO:0000256" key="1">
    <source>
        <dbReference type="ARBA" id="ARBA00007430"/>
    </source>
</evidence>
<dbReference type="Gene3D" id="3.40.50.720">
    <property type="entry name" value="NAD(P)-binding Rossmann-like Domain"/>
    <property type="match status" value="2"/>
</dbReference>
<evidence type="ECO:0000256" key="2">
    <source>
        <dbReference type="SAM" id="Phobius"/>
    </source>
</evidence>
<proteinExistence type="inferred from homology"/>
<feature type="transmembrane region" description="Helical" evidence="2">
    <location>
        <begin position="12"/>
        <end position="33"/>
    </location>
</feature>
<dbReference type="CDD" id="cd05237">
    <property type="entry name" value="UDP_invert_4-6DH_SDR_e"/>
    <property type="match status" value="1"/>
</dbReference>
<dbReference type="SUPFAM" id="SSF53335">
    <property type="entry name" value="S-adenosyl-L-methionine-dependent methyltransferases"/>
    <property type="match status" value="1"/>
</dbReference>
<comment type="similarity">
    <text evidence="1">Belongs to the polysaccharide synthase family.</text>
</comment>
<dbReference type="AlphaFoldDB" id="A0A977L308"/>
<dbReference type="EMBL" id="CP073041">
    <property type="protein sequence ID" value="UXE63500.1"/>
    <property type="molecule type" value="Genomic_DNA"/>
</dbReference>
<sequence>MYNPVLRYTGMEFISMAAQAVILSSGILVFLGYLQGNWPLPRSVLAIDALLTLVLIVFSRILIGRLFRELKDRVGNHQERQKLVIYGAGDAGSQLARALLYESQYEIVGFVDDNPDLRRQVIQGFKVFSPNDLNKLYQKYAFDLVVLAMTDLSKTRRREIVESLEQLPIVVKTVPPMAKLVSGDVSISHLRNIDVTELLGREEVLPYPELLHINITGKSVLVTGAGGSIGSELCRQIAQLEPKCLILYEMSEFALYSIDTELTETYPQLSCVAYLGNINDEFHLQTVLRKHSVDTIYHAAAYKHVPIVEANPALGIHNNVRGSLTVARSAIACQVSNMVLISTDKAVRPTNIMGASKRIAELVVQSLADLGDHGTCFTCVRFGNVLDSSGSVVPRFRKQLAEGHALTVTHPDVTRYFMSIPEAVRLVIQAGAMAVGGEVFLLDMGEPIRIYDLAVQMIRLSGLELGKDMDIQITGLRPGEKLYEELLIDKTKATATHHPRIFCAQEYRWPWNDLEPQLERLLMATQTYNLSDLMVILKKLVPEYQPPCLSEEIMQSQKNPN</sequence>
<feature type="domain" description="Polysaccharide biosynthesis protein CapD-like" evidence="3">
    <location>
        <begin position="220"/>
        <end position="505"/>
    </location>
</feature>
<feature type="transmembrane region" description="Helical" evidence="2">
    <location>
        <begin position="45"/>
        <end position="63"/>
    </location>
</feature>
<dbReference type="Pfam" id="PF02719">
    <property type="entry name" value="Polysacc_synt_2"/>
    <property type="match status" value="1"/>
</dbReference>
<reference evidence="4" key="1">
    <citation type="submission" date="2021-04" db="EMBL/GenBank/DDBJ databases">
        <title>Genome sequence of Woronichinia naegeliana from Washington state freshwater lake bloom.</title>
        <authorList>
            <person name="Dreher T.W."/>
        </authorList>
    </citation>
    <scope>NUCLEOTIDE SEQUENCE</scope>
    <source>
        <strain evidence="4">WA131</strain>
    </source>
</reference>
<dbReference type="Pfam" id="PF13727">
    <property type="entry name" value="CoA_binding_3"/>
    <property type="match status" value="1"/>
</dbReference>
<dbReference type="SUPFAM" id="SSF51735">
    <property type="entry name" value="NAD(P)-binding Rossmann-fold domains"/>
    <property type="match status" value="1"/>
</dbReference>
<evidence type="ECO:0000313" key="4">
    <source>
        <dbReference type="EMBL" id="UXE63500.1"/>
    </source>
</evidence>
<name>A0A977L308_9CYAN</name>
<dbReference type="KEGG" id="wna:KA717_13270"/>
<dbReference type="InterPro" id="IPR029063">
    <property type="entry name" value="SAM-dependent_MTases_sf"/>
</dbReference>
<keyword evidence="2" id="KW-1133">Transmembrane helix</keyword>
<keyword evidence="2" id="KW-0472">Membrane</keyword>
<dbReference type="InterPro" id="IPR003869">
    <property type="entry name" value="Polysac_CapD-like"/>
</dbReference>
<protein>
    <submittedName>
        <fullName evidence="4">Polysaccharide biosynthesis protein</fullName>
    </submittedName>
</protein>
<organism evidence="4">
    <name type="scientific">Woronichinia naegeliana WA131</name>
    <dbReference type="NCBI Taxonomy" id="2824559"/>
    <lineage>
        <taxon>Bacteria</taxon>
        <taxon>Bacillati</taxon>
        <taxon>Cyanobacteriota</taxon>
        <taxon>Cyanophyceae</taxon>
        <taxon>Synechococcales</taxon>
        <taxon>Coelosphaeriaceae</taxon>
        <taxon>Woronichinia</taxon>
    </lineage>
</organism>
<accession>A0A977L308</accession>
<dbReference type="InterPro" id="IPR036291">
    <property type="entry name" value="NAD(P)-bd_dom_sf"/>
</dbReference>
<keyword evidence="2" id="KW-0812">Transmembrane</keyword>
<gene>
    <name evidence="4" type="ORF">KA717_13270</name>
</gene>
<dbReference type="InterPro" id="IPR051203">
    <property type="entry name" value="Polysaccharide_Synthase-Rel"/>
</dbReference>
<evidence type="ECO:0000259" key="3">
    <source>
        <dbReference type="Pfam" id="PF02719"/>
    </source>
</evidence>